<dbReference type="EMBL" id="JADKIO010000004">
    <property type="protein sequence ID" value="MBK9795253.1"/>
    <property type="molecule type" value="Genomic_DNA"/>
</dbReference>
<gene>
    <name evidence="5" type="ORF">IPP58_01915</name>
</gene>
<feature type="domain" description="UvrB interaction" evidence="4">
    <location>
        <begin position="28"/>
        <end position="70"/>
    </location>
</feature>
<dbReference type="InterPro" id="IPR041471">
    <property type="entry name" value="UvrB_inter"/>
</dbReference>
<reference evidence="5" key="1">
    <citation type="submission" date="2020-10" db="EMBL/GenBank/DDBJ databases">
        <title>Connecting structure to function with the recovery of over 1000 high-quality activated sludge metagenome-assembled genomes encoding full-length rRNA genes using long-read sequencing.</title>
        <authorList>
            <person name="Singleton C.M."/>
            <person name="Petriglieri F."/>
            <person name="Kristensen J.M."/>
            <person name="Kirkegaard R.H."/>
            <person name="Michaelsen T.Y."/>
            <person name="Andersen M.H."/>
            <person name="Karst S.M."/>
            <person name="Dueholm M.S."/>
            <person name="Nielsen P.H."/>
            <person name="Albertsen M."/>
        </authorList>
    </citation>
    <scope>NUCLEOTIDE SEQUENCE</scope>
    <source>
        <strain evidence="5">Skiv_18-Q3-R9-52_MAXAC.067</strain>
    </source>
</reference>
<dbReference type="GO" id="GO:0005524">
    <property type="term" value="F:ATP binding"/>
    <property type="evidence" value="ECO:0007669"/>
    <property type="project" value="UniProtKB-KW"/>
</dbReference>
<keyword evidence="1" id="KW-0547">Nucleotide-binding</keyword>
<feature type="compositionally biased region" description="Basic residues" evidence="3">
    <location>
        <begin position="90"/>
        <end position="102"/>
    </location>
</feature>
<organism evidence="5 6">
    <name type="scientific">Candidatus Geothrix skivensis</name>
    <dbReference type="NCBI Taxonomy" id="2954439"/>
    <lineage>
        <taxon>Bacteria</taxon>
        <taxon>Pseudomonadati</taxon>
        <taxon>Acidobacteriota</taxon>
        <taxon>Holophagae</taxon>
        <taxon>Holophagales</taxon>
        <taxon>Holophagaceae</taxon>
        <taxon>Geothrix</taxon>
    </lineage>
</organism>
<sequence length="263" mass="28135">MLVTGPLTASEAAPPHLVPEAEAGVAQGRRSAPGLLLETLIALGYRRAEMASAPGEFSSRGMVVDLWPDHLGNPCAWRPSATSRSAQPLRSRHPAAHGRRWNRSCSIPASGDRGHGEAPAGGRGLPGRPHHRAEDDLAFRRTRLATHDHFPGRSCFISAGPTKGQLVHWVPPCLRIRLDGAWEEALRDAEQARIDEKAWPCCAGRRGVPRLRDRFLPAAVPAGPPCCSPVASETTVPWPPSPSASSRAASTTWRSTSGPLPQG</sequence>
<evidence type="ECO:0000313" key="6">
    <source>
        <dbReference type="Proteomes" id="UP000886657"/>
    </source>
</evidence>
<keyword evidence="2" id="KW-0067">ATP-binding</keyword>
<protein>
    <recommendedName>
        <fullName evidence="4">UvrB interaction domain-containing protein</fullName>
    </recommendedName>
</protein>
<dbReference type="InterPro" id="IPR027417">
    <property type="entry name" value="P-loop_NTPase"/>
</dbReference>
<evidence type="ECO:0000256" key="1">
    <source>
        <dbReference type="ARBA" id="ARBA00022741"/>
    </source>
</evidence>
<feature type="region of interest" description="Disordered" evidence="3">
    <location>
        <begin position="78"/>
        <end position="131"/>
    </location>
</feature>
<accession>A0A9D7SFE9</accession>
<evidence type="ECO:0000313" key="5">
    <source>
        <dbReference type="EMBL" id="MBK9795253.1"/>
    </source>
</evidence>
<dbReference type="Proteomes" id="UP000886657">
    <property type="component" value="Unassembled WGS sequence"/>
</dbReference>
<dbReference type="Pfam" id="PF17757">
    <property type="entry name" value="UvrB_inter"/>
    <property type="match status" value="1"/>
</dbReference>
<evidence type="ECO:0000256" key="3">
    <source>
        <dbReference type="SAM" id="MobiDB-lite"/>
    </source>
</evidence>
<dbReference type="SUPFAM" id="SSF52540">
    <property type="entry name" value="P-loop containing nucleoside triphosphate hydrolases"/>
    <property type="match status" value="1"/>
</dbReference>
<dbReference type="Gene3D" id="3.40.50.11180">
    <property type="match status" value="1"/>
</dbReference>
<dbReference type="Gene3D" id="3.30.2060.10">
    <property type="entry name" value="Penicillin-binding protein 1b domain"/>
    <property type="match status" value="1"/>
</dbReference>
<name>A0A9D7SFE9_9BACT</name>
<proteinExistence type="predicted"/>
<feature type="region of interest" description="Disordered" evidence="3">
    <location>
        <begin position="229"/>
        <end position="263"/>
    </location>
</feature>
<feature type="compositionally biased region" description="Low complexity" evidence="3">
    <location>
        <begin position="243"/>
        <end position="257"/>
    </location>
</feature>
<comment type="caution">
    <text evidence="5">The sequence shown here is derived from an EMBL/GenBank/DDBJ whole genome shotgun (WGS) entry which is preliminary data.</text>
</comment>
<evidence type="ECO:0000259" key="4">
    <source>
        <dbReference type="Pfam" id="PF17757"/>
    </source>
</evidence>
<dbReference type="AlphaFoldDB" id="A0A9D7SFE9"/>
<evidence type="ECO:0000256" key="2">
    <source>
        <dbReference type="ARBA" id="ARBA00022840"/>
    </source>
</evidence>